<dbReference type="GeneID" id="94693391"/>
<dbReference type="EMBL" id="FNPE01000028">
    <property type="protein sequence ID" value="SDZ49089.1"/>
    <property type="molecule type" value="Genomic_DNA"/>
</dbReference>
<proteinExistence type="predicted"/>
<dbReference type="Proteomes" id="UP000183417">
    <property type="component" value="Unassembled WGS sequence"/>
</dbReference>
<gene>
    <name evidence="1" type="ORF">SAMN05421547_12842</name>
</gene>
<evidence type="ECO:0000313" key="1">
    <source>
        <dbReference type="EMBL" id="SDZ49089.1"/>
    </source>
</evidence>
<sequence>MQDDFGNAINPNNARTINARLDEGDARMTRIEADLRANTEVTETVRANTAEMVEFFAAAQGAFKVLNWIGKAAKPITYIVMLGTAGVAFWKALMVGGGGR</sequence>
<organism evidence="1 2">
    <name type="scientific">Delftia lacustris</name>
    <dbReference type="NCBI Taxonomy" id="558537"/>
    <lineage>
        <taxon>Bacteria</taxon>
        <taxon>Pseudomonadati</taxon>
        <taxon>Pseudomonadota</taxon>
        <taxon>Betaproteobacteria</taxon>
        <taxon>Burkholderiales</taxon>
        <taxon>Comamonadaceae</taxon>
        <taxon>Delftia</taxon>
    </lineage>
</organism>
<name>A0A1H3TIB6_9BURK</name>
<dbReference type="AlphaFoldDB" id="A0A1H3TIB6"/>
<accession>A0A1H3TIB6</accession>
<protein>
    <submittedName>
        <fullName evidence="1">Uncharacterized protein</fullName>
    </submittedName>
</protein>
<evidence type="ECO:0000313" key="2">
    <source>
        <dbReference type="Proteomes" id="UP000183417"/>
    </source>
</evidence>
<dbReference type="RefSeq" id="WP_074923532.1">
    <property type="nucleotide sequence ID" value="NZ_CP141274.1"/>
</dbReference>
<reference evidence="1 2" key="1">
    <citation type="submission" date="2016-10" db="EMBL/GenBank/DDBJ databases">
        <authorList>
            <person name="de Groot N.N."/>
        </authorList>
    </citation>
    <scope>NUCLEOTIDE SEQUENCE [LARGE SCALE GENOMIC DNA]</scope>
    <source>
        <strain evidence="1 2">LMG 24775</strain>
    </source>
</reference>